<dbReference type="EnsemblPlants" id="PGSC0003DMT400095788">
    <property type="protein sequence ID" value="PGSC0003DMT400095788"/>
    <property type="gene ID" value="PGSC0003DMG400045359"/>
</dbReference>
<dbReference type="InterPro" id="IPR046796">
    <property type="entry name" value="Transposase_32_dom"/>
</dbReference>
<sequence>MHSRQLAEEVGELDLDRHWTQEIIRLEFVKLGGPRGKSAYCLTCRRSQLFHRLDPDINRTSCKTLRVGVESRHIGYFGELGQACRTTRWFVESPSIAFNFIQMLSFGSVTFIEKPEFTECTRLVCACRMLSSIHRKAPPITDMLIFLGIYEPIFSATQIWLAKGKTTPPKDGKGKGNGKRSISKVTKHNSGSEEESFNSRVAFSEPNDDQPLQSMRVEIRDRSRPDPLRAPGATPPTTDTVPALAPTVVPVPPVHGPYPRLLSRLKADGLQTILEEKLLSMQGLVSRYFALRDRLQFHRFEQFTRPRGPYIPAWVWEFDTTYSDLVPKGKKKASAFRPVKSVMVRRKESLDDLKGWLAPLISDTTPRWIEAGDPIEKKDMNIAAWYWFEFINNFIMPSQNKSILRHPKSCAGVPHDEMRDIEVTPTSSTDIRHIEAKYTREEADKRRVAPVDASQKWILTLYLQRHLFLLRPPSLQMGHLAHSANVRATLLEVAVPWMIESAIVPALIPLRASIDTLTTRVETCDSRPRGL</sequence>
<dbReference type="Proteomes" id="UP000011115">
    <property type="component" value="Unassembled WGS sequence"/>
</dbReference>
<organism evidence="3 4">
    <name type="scientific">Solanum tuberosum</name>
    <name type="common">Potato</name>
    <dbReference type="NCBI Taxonomy" id="4113"/>
    <lineage>
        <taxon>Eukaryota</taxon>
        <taxon>Viridiplantae</taxon>
        <taxon>Streptophyta</taxon>
        <taxon>Embryophyta</taxon>
        <taxon>Tracheophyta</taxon>
        <taxon>Spermatophyta</taxon>
        <taxon>Magnoliopsida</taxon>
        <taxon>eudicotyledons</taxon>
        <taxon>Gunneridae</taxon>
        <taxon>Pentapetalae</taxon>
        <taxon>asterids</taxon>
        <taxon>lamiids</taxon>
        <taxon>Solanales</taxon>
        <taxon>Solanaceae</taxon>
        <taxon>Solanoideae</taxon>
        <taxon>Solaneae</taxon>
        <taxon>Solanum</taxon>
    </lineage>
</organism>
<name>M1DX24_SOLTU</name>
<dbReference type="Gramene" id="PGSC0003DMT400095788">
    <property type="protein sequence ID" value="PGSC0003DMT400095788"/>
    <property type="gene ID" value="PGSC0003DMG400045359"/>
</dbReference>
<evidence type="ECO:0000313" key="3">
    <source>
        <dbReference type="EnsemblPlants" id="PGSC0003DMT400095788"/>
    </source>
</evidence>
<keyword evidence="4" id="KW-1185">Reference proteome</keyword>
<feature type="compositionally biased region" description="Low complexity" evidence="1">
    <location>
        <begin position="230"/>
        <end position="245"/>
    </location>
</feature>
<reference evidence="3" key="2">
    <citation type="submission" date="2015-06" db="UniProtKB">
        <authorList>
            <consortium name="EnsemblPlants"/>
        </authorList>
    </citation>
    <scope>IDENTIFICATION</scope>
    <source>
        <strain evidence="3">DM1-3 516 R44</strain>
    </source>
</reference>
<evidence type="ECO:0000259" key="2">
    <source>
        <dbReference type="Pfam" id="PF20167"/>
    </source>
</evidence>
<feature type="domain" description="Putative plant transposon protein" evidence="2">
    <location>
        <begin position="297"/>
        <end position="410"/>
    </location>
</feature>
<dbReference type="AlphaFoldDB" id="M1DX24"/>
<dbReference type="PaxDb" id="4113-PGSC0003DMT400095788"/>
<reference evidence="4" key="1">
    <citation type="journal article" date="2011" name="Nature">
        <title>Genome sequence and analysis of the tuber crop potato.</title>
        <authorList>
            <consortium name="The Potato Genome Sequencing Consortium"/>
        </authorList>
    </citation>
    <scope>NUCLEOTIDE SEQUENCE [LARGE SCALE GENOMIC DNA]</scope>
    <source>
        <strain evidence="4">cv. DM1-3 516 R44</strain>
    </source>
</reference>
<protein>
    <recommendedName>
        <fullName evidence="2">Putative plant transposon protein domain-containing protein</fullName>
    </recommendedName>
</protein>
<evidence type="ECO:0000256" key="1">
    <source>
        <dbReference type="SAM" id="MobiDB-lite"/>
    </source>
</evidence>
<feature type="compositionally biased region" description="Basic residues" evidence="1">
    <location>
        <begin position="176"/>
        <end position="187"/>
    </location>
</feature>
<dbReference type="PANTHER" id="PTHR33180:SF31">
    <property type="entry name" value="POLYPROTEIN PROTEIN"/>
    <property type="match status" value="1"/>
</dbReference>
<dbReference type="GO" id="GO:0009523">
    <property type="term" value="C:photosystem II"/>
    <property type="evidence" value="ECO:0000318"/>
    <property type="project" value="GO_Central"/>
</dbReference>
<dbReference type="Pfam" id="PF20167">
    <property type="entry name" value="Transposase_32"/>
    <property type="match status" value="1"/>
</dbReference>
<dbReference type="InParanoid" id="M1DX24"/>
<feature type="region of interest" description="Disordered" evidence="1">
    <location>
        <begin position="165"/>
        <end position="245"/>
    </location>
</feature>
<dbReference type="GO" id="GO:0009579">
    <property type="term" value="C:thylakoid"/>
    <property type="evidence" value="ECO:0000318"/>
    <property type="project" value="GO_Central"/>
</dbReference>
<dbReference type="PANTHER" id="PTHR33180">
    <property type="entry name" value="PHOTOSYSTEM II CP43 REACTION CENTER PROTEIN"/>
    <property type="match status" value="1"/>
</dbReference>
<evidence type="ECO:0000313" key="4">
    <source>
        <dbReference type="Proteomes" id="UP000011115"/>
    </source>
</evidence>
<accession>M1DX24</accession>
<feature type="compositionally biased region" description="Basic and acidic residues" evidence="1">
    <location>
        <begin position="217"/>
        <end position="227"/>
    </location>
</feature>
<dbReference type="HOGENOM" id="CLU_029307_12_3_1"/>
<proteinExistence type="predicted"/>